<evidence type="ECO:0000313" key="3">
    <source>
        <dbReference type="Proteomes" id="UP000077202"/>
    </source>
</evidence>
<proteinExistence type="predicted"/>
<comment type="caution">
    <text evidence="2">The sequence shown here is derived from an EMBL/GenBank/DDBJ whole genome shotgun (WGS) entry which is preliminary data.</text>
</comment>
<protein>
    <submittedName>
        <fullName evidence="2">Uncharacterized protein</fullName>
    </submittedName>
</protein>
<accession>A0A176VHU5</accession>
<dbReference type="Proteomes" id="UP000077202">
    <property type="component" value="Unassembled WGS sequence"/>
</dbReference>
<feature type="region of interest" description="Disordered" evidence="1">
    <location>
        <begin position="154"/>
        <end position="174"/>
    </location>
</feature>
<feature type="compositionally biased region" description="Polar residues" evidence="1">
    <location>
        <begin position="162"/>
        <end position="173"/>
    </location>
</feature>
<name>A0A176VHU5_MARPO</name>
<evidence type="ECO:0000256" key="1">
    <source>
        <dbReference type="SAM" id="MobiDB-lite"/>
    </source>
</evidence>
<sequence length="227" mass="24869">MRHATYAARLEKLRAPVQTLGGMSTDPRPMPSLVMVPGLARRLGTQSLLPPPDRYPLAGIRSADECSEGGNNSRRIPNRRHRLVPAIGRLAWAPRADFQHEPQKHTFLHAVANLIRYSAGAAECHSPACWQVKAKLYVGGVSRALGDLAAMRQDARMENSDPRQGNEPSQTGIRSKLEVMDAVVHIVRVVESSQTGEGLQISIFFVRNRTVEANSLQDGAAPRTIKA</sequence>
<keyword evidence="3" id="KW-1185">Reference proteome</keyword>
<dbReference type="AlphaFoldDB" id="A0A176VHU5"/>
<dbReference type="EMBL" id="LVLJ01003848">
    <property type="protein sequence ID" value="OAE19495.1"/>
    <property type="molecule type" value="Genomic_DNA"/>
</dbReference>
<gene>
    <name evidence="2" type="ORF">AXG93_4794s1070</name>
</gene>
<organism evidence="2 3">
    <name type="scientific">Marchantia polymorpha subsp. ruderalis</name>
    <dbReference type="NCBI Taxonomy" id="1480154"/>
    <lineage>
        <taxon>Eukaryota</taxon>
        <taxon>Viridiplantae</taxon>
        <taxon>Streptophyta</taxon>
        <taxon>Embryophyta</taxon>
        <taxon>Marchantiophyta</taxon>
        <taxon>Marchantiopsida</taxon>
        <taxon>Marchantiidae</taxon>
        <taxon>Marchantiales</taxon>
        <taxon>Marchantiaceae</taxon>
        <taxon>Marchantia</taxon>
    </lineage>
</organism>
<evidence type="ECO:0000313" key="2">
    <source>
        <dbReference type="EMBL" id="OAE19495.1"/>
    </source>
</evidence>
<reference evidence="2" key="1">
    <citation type="submission" date="2016-03" db="EMBL/GenBank/DDBJ databases">
        <title>Mechanisms controlling the formation of the plant cell surface in tip-growing cells are functionally conserved among land plants.</title>
        <authorList>
            <person name="Honkanen S."/>
            <person name="Jones V.A."/>
            <person name="Morieri G."/>
            <person name="Champion C."/>
            <person name="Hetherington A.J."/>
            <person name="Kelly S."/>
            <person name="Saint-Marcoux D."/>
            <person name="Proust H."/>
            <person name="Prescott H."/>
            <person name="Dolan L."/>
        </authorList>
    </citation>
    <scope>NUCLEOTIDE SEQUENCE [LARGE SCALE GENOMIC DNA]</scope>
    <source>
        <tissue evidence="2">Whole gametophyte</tissue>
    </source>
</reference>